<evidence type="ECO:0000256" key="3">
    <source>
        <dbReference type="ARBA" id="ARBA00022553"/>
    </source>
</evidence>
<dbReference type="InterPro" id="IPR001789">
    <property type="entry name" value="Sig_transdc_resp-reg_receiver"/>
</dbReference>
<dbReference type="Gene3D" id="1.10.287.130">
    <property type="match status" value="1"/>
</dbReference>
<reference evidence="10" key="2">
    <citation type="submission" date="2019-08" db="EMBL/GenBank/DDBJ databases">
        <authorList>
            <person name="Im W.-T."/>
        </authorList>
    </citation>
    <scope>NUCLEOTIDE SEQUENCE</scope>
    <source>
        <strain evidence="10">NF 2-5-3</strain>
    </source>
</reference>
<dbReference type="Proteomes" id="UP000321776">
    <property type="component" value="Unassembled WGS sequence"/>
</dbReference>
<evidence type="ECO:0000313" key="11">
    <source>
        <dbReference type="Proteomes" id="UP000321776"/>
    </source>
</evidence>
<organism evidence="10 11">
    <name type="scientific">Paraburkholderia azotifigens</name>
    <dbReference type="NCBI Taxonomy" id="2057004"/>
    <lineage>
        <taxon>Bacteria</taxon>
        <taxon>Pseudomonadati</taxon>
        <taxon>Pseudomonadota</taxon>
        <taxon>Betaproteobacteria</taxon>
        <taxon>Burkholderiales</taxon>
        <taxon>Burkholderiaceae</taxon>
        <taxon>Paraburkholderia</taxon>
    </lineage>
</organism>
<comment type="catalytic activity">
    <reaction evidence="1">
        <text>ATP + protein L-histidine = ADP + protein N-phospho-L-histidine.</text>
        <dbReference type="EC" id="2.7.13.3"/>
    </reaction>
</comment>
<name>A0A5C6VE89_9BURK</name>
<dbReference type="Gene3D" id="3.30.565.10">
    <property type="entry name" value="Histidine kinase-like ATPase, C-terminal domain"/>
    <property type="match status" value="1"/>
</dbReference>
<feature type="domain" description="PAC" evidence="8">
    <location>
        <begin position="252"/>
        <end position="304"/>
    </location>
</feature>
<dbReference type="InterPro" id="IPR000014">
    <property type="entry name" value="PAS"/>
</dbReference>
<dbReference type="SMART" id="SM00448">
    <property type="entry name" value="REC"/>
    <property type="match status" value="1"/>
</dbReference>
<dbReference type="CDD" id="cd00130">
    <property type="entry name" value="PAS"/>
    <property type="match status" value="1"/>
</dbReference>
<evidence type="ECO:0000313" key="12">
    <source>
        <dbReference type="Proteomes" id="UP001481677"/>
    </source>
</evidence>
<dbReference type="AlphaFoldDB" id="A0A5C6VE89"/>
<dbReference type="EC" id="2.7.13.3" evidence="2"/>
<dbReference type="InterPro" id="IPR000700">
    <property type="entry name" value="PAS-assoc_C"/>
</dbReference>
<keyword evidence="3 4" id="KW-0597">Phosphoprotein</keyword>
<dbReference type="RefSeq" id="WP_147235980.1">
    <property type="nucleotide sequence ID" value="NZ_JAZHFZ010000005.1"/>
</dbReference>
<dbReference type="SMART" id="SM00086">
    <property type="entry name" value="PAC"/>
    <property type="match status" value="2"/>
</dbReference>
<keyword evidence="9" id="KW-0547">Nucleotide-binding</keyword>
<evidence type="ECO:0000256" key="4">
    <source>
        <dbReference type="PROSITE-ProRule" id="PRU00169"/>
    </source>
</evidence>
<dbReference type="Pfam" id="PF02518">
    <property type="entry name" value="HATPase_c"/>
    <property type="match status" value="1"/>
</dbReference>
<dbReference type="PROSITE" id="PS50113">
    <property type="entry name" value="PAC"/>
    <property type="match status" value="1"/>
</dbReference>
<sequence>MKWPANAFGCAGWEGDMAQRIAAFDWSPTALGPRAGWSRSLNAAIQNMLACPVPLVMLWGTPGIMIYNDAYAGFAGGRHPYLLGRPVEEGWPEIAEFNRNVVDTCLSGATLSYKDKQLALQRSGQLEDVWMDLHYSPVAEDDGRPAGVLAIVFETTAKVLAEHQKQRAEIAAREANERLQLALSSGLVLGTWVWEIVGDRFTGDERFSNTFGVDSDQGAGEAVEHILRSVHPDDRQRVRDQLHRTFGSDGQYRAEYRVRMAGGAYRWVLASGRCEYDATGRPRRLPGVVVDIHERKIAEEELLKLTQTLEQRVTQAVAARVEAEERLRQVQKLEAIGGLTGGVAHDFNNVLQIISANLQLISMAVHDQPGLERRIDVASQAVSRGARLAAQLLAFARRQPLSPSVVNMATLFRSNSDLLRRALPETIELSIDVSAQAWNLFADKNQLENALLNLVINSRDAITRGGIIRLQVSNVDSTQDERATSLRLPQGEYVRISVVDNGSGMTEDVKARAFEPFFSTKREGHGTGLGLSMVFGFMSQSAGHIDIQTREGKGTTVSLYFPRCHESERAEGATQSVRASRGGETVLVAEDDTAVRLAAVDMLAQLGYKVLSAQDGDAALSMLRGGTHIDVLFTDVVMPGTIRSSELARIAASPPHNAKVVFASGYTRDIIVHEGRLDEGVVLLRKPYRMHDLAQTIRRVLDGN</sequence>
<evidence type="ECO:0000259" key="8">
    <source>
        <dbReference type="PROSITE" id="PS50113"/>
    </source>
</evidence>
<dbReference type="SUPFAM" id="SSF55785">
    <property type="entry name" value="PYP-like sensor domain (PAS domain)"/>
    <property type="match status" value="1"/>
</dbReference>
<feature type="domain" description="PAS" evidence="7">
    <location>
        <begin position="175"/>
        <end position="249"/>
    </location>
</feature>
<dbReference type="InterPro" id="IPR003661">
    <property type="entry name" value="HisK_dim/P_dom"/>
</dbReference>
<gene>
    <name evidence="10" type="ORF">FRZ40_25445</name>
    <name evidence="9" type="ORF">V4C56_13460</name>
</gene>
<dbReference type="EMBL" id="VOQS01000003">
    <property type="protein sequence ID" value="TXC83712.1"/>
    <property type="molecule type" value="Genomic_DNA"/>
</dbReference>
<dbReference type="PANTHER" id="PTHR43065:SF49">
    <property type="entry name" value="HISTIDINE KINASE"/>
    <property type="match status" value="1"/>
</dbReference>
<evidence type="ECO:0000313" key="10">
    <source>
        <dbReference type="EMBL" id="TXC83712.1"/>
    </source>
</evidence>
<dbReference type="PRINTS" id="PR00344">
    <property type="entry name" value="BCTRLSENSOR"/>
</dbReference>
<keyword evidence="9" id="KW-0067">ATP-binding</keyword>
<dbReference type="SUPFAM" id="SSF47384">
    <property type="entry name" value="Homodimeric domain of signal transducing histidine kinase"/>
    <property type="match status" value="1"/>
</dbReference>
<dbReference type="SUPFAM" id="SSF52172">
    <property type="entry name" value="CheY-like"/>
    <property type="match status" value="1"/>
</dbReference>
<dbReference type="Pfam" id="PF00072">
    <property type="entry name" value="Response_reg"/>
    <property type="match status" value="1"/>
</dbReference>
<dbReference type="InterPro" id="IPR013655">
    <property type="entry name" value="PAS_fold_3"/>
</dbReference>
<evidence type="ECO:0000259" key="5">
    <source>
        <dbReference type="PROSITE" id="PS50109"/>
    </source>
</evidence>
<dbReference type="InterPro" id="IPR035965">
    <property type="entry name" value="PAS-like_dom_sf"/>
</dbReference>
<dbReference type="PROSITE" id="PS50109">
    <property type="entry name" value="HIS_KIN"/>
    <property type="match status" value="1"/>
</dbReference>
<keyword evidence="12" id="KW-1185">Reference proteome</keyword>
<dbReference type="PROSITE" id="PS50110">
    <property type="entry name" value="RESPONSE_REGULATORY"/>
    <property type="match status" value="1"/>
</dbReference>
<dbReference type="InterPro" id="IPR011006">
    <property type="entry name" value="CheY-like_superfamily"/>
</dbReference>
<reference evidence="9 12" key="3">
    <citation type="submission" date="2024-01" db="EMBL/GenBank/DDBJ databases">
        <title>The diversity of rhizobia nodulating Mimosa spp. in eleven states of Brazil covering several biomes is determined by host plant, location, and edaphic factors.</title>
        <authorList>
            <person name="Rouws L."/>
            <person name="Barauna A."/>
            <person name="Beukes C."/>
            <person name="De Faria S.M."/>
            <person name="Gross E."/>
            <person name="Dos Reis Junior F.B."/>
            <person name="Simon M."/>
            <person name="Maluk M."/>
            <person name="Odee D.W."/>
            <person name="Kenicer G."/>
            <person name="Young J.P.W."/>
            <person name="Reis V.M."/>
            <person name="Zilli J."/>
            <person name="James E.K."/>
        </authorList>
    </citation>
    <scope>NUCLEOTIDE SEQUENCE [LARGE SCALE GENOMIC DNA]</scope>
    <source>
        <strain evidence="9 12">JPY530</strain>
    </source>
</reference>
<dbReference type="GO" id="GO:0000155">
    <property type="term" value="F:phosphorelay sensor kinase activity"/>
    <property type="evidence" value="ECO:0007669"/>
    <property type="project" value="InterPro"/>
</dbReference>
<evidence type="ECO:0000313" key="9">
    <source>
        <dbReference type="EMBL" id="MEM5340622.1"/>
    </source>
</evidence>
<reference evidence="10 11" key="1">
    <citation type="journal article" date="2018" name="Int. J. Syst. Evol. Microbiol.">
        <title>Paraburkholderia azotifigens sp. nov., a nitrogen-fixing bacterium isolated from paddy soil.</title>
        <authorList>
            <person name="Choi G.M."/>
            <person name="Im W.T."/>
        </authorList>
    </citation>
    <scope>NUCLEOTIDE SEQUENCE [LARGE SCALE GENOMIC DNA]</scope>
    <source>
        <strain evidence="10 11">NF 2-5-3</strain>
    </source>
</reference>
<dbReference type="PANTHER" id="PTHR43065">
    <property type="entry name" value="SENSOR HISTIDINE KINASE"/>
    <property type="match status" value="1"/>
</dbReference>
<evidence type="ECO:0000256" key="2">
    <source>
        <dbReference type="ARBA" id="ARBA00012438"/>
    </source>
</evidence>
<dbReference type="CDD" id="cd00082">
    <property type="entry name" value="HisKA"/>
    <property type="match status" value="1"/>
</dbReference>
<comment type="caution">
    <text evidence="10">The sequence shown here is derived from an EMBL/GenBank/DDBJ whole genome shotgun (WGS) entry which is preliminary data.</text>
</comment>
<dbReference type="InterPro" id="IPR001610">
    <property type="entry name" value="PAC"/>
</dbReference>
<dbReference type="Pfam" id="PF08447">
    <property type="entry name" value="PAS_3"/>
    <property type="match status" value="1"/>
</dbReference>
<dbReference type="GO" id="GO:0005524">
    <property type="term" value="F:ATP binding"/>
    <property type="evidence" value="ECO:0007669"/>
    <property type="project" value="UniProtKB-KW"/>
</dbReference>
<dbReference type="InterPro" id="IPR005467">
    <property type="entry name" value="His_kinase_dom"/>
</dbReference>
<evidence type="ECO:0000256" key="1">
    <source>
        <dbReference type="ARBA" id="ARBA00000085"/>
    </source>
</evidence>
<dbReference type="Gene3D" id="3.30.450.20">
    <property type="entry name" value="PAS domain"/>
    <property type="match status" value="2"/>
</dbReference>
<dbReference type="SMART" id="SM00387">
    <property type="entry name" value="HATPase_c"/>
    <property type="match status" value="1"/>
</dbReference>
<dbReference type="EMBL" id="JAZHGA010000008">
    <property type="protein sequence ID" value="MEM5340622.1"/>
    <property type="molecule type" value="Genomic_DNA"/>
</dbReference>
<feature type="domain" description="Histidine kinase" evidence="5">
    <location>
        <begin position="342"/>
        <end position="565"/>
    </location>
</feature>
<evidence type="ECO:0000259" key="7">
    <source>
        <dbReference type="PROSITE" id="PS50112"/>
    </source>
</evidence>
<dbReference type="SUPFAM" id="SSF55874">
    <property type="entry name" value="ATPase domain of HSP90 chaperone/DNA topoisomerase II/histidine kinase"/>
    <property type="match status" value="1"/>
</dbReference>
<dbReference type="Gene3D" id="3.40.50.2300">
    <property type="match status" value="1"/>
</dbReference>
<dbReference type="InterPro" id="IPR036097">
    <property type="entry name" value="HisK_dim/P_sf"/>
</dbReference>
<feature type="modified residue" description="4-aspartylphosphate" evidence="4">
    <location>
        <position position="635"/>
    </location>
</feature>
<evidence type="ECO:0000259" key="6">
    <source>
        <dbReference type="PROSITE" id="PS50110"/>
    </source>
</evidence>
<dbReference type="PROSITE" id="PS50112">
    <property type="entry name" value="PAS"/>
    <property type="match status" value="1"/>
</dbReference>
<dbReference type="InterPro" id="IPR004358">
    <property type="entry name" value="Sig_transdc_His_kin-like_C"/>
</dbReference>
<protein>
    <recommendedName>
        <fullName evidence="2">histidine kinase</fullName>
        <ecNumber evidence="2">2.7.13.3</ecNumber>
    </recommendedName>
</protein>
<dbReference type="NCBIfam" id="TIGR00229">
    <property type="entry name" value="sensory_box"/>
    <property type="match status" value="1"/>
</dbReference>
<dbReference type="InterPro" id="IPR036890">
    <property type="entry name" value="HATPase_C_sf"/>
</dbReference>
<dbReference type="Proteomes" id="UP001481677">
    <property type="component" value="Unassembled WGS sequence"/>
</dbReference>
<dbReference type="InterPro" id="IPR003594">
    <property type="entry name" value="HATPase_dom"/>
</dbReference>
<feature type="domain" description="Response regulatory" evidence="6">
    <location>
        <begin position="585"/>
        <end position="701"/>
    </location>
</feature>
<accession>A0A5C6VE89</accession>
<proteinExistence type="predicted"/>